<keyword evidence="3" id="KW-0812">Transmembrane</keyword>
<dbReference type="GO" id="GO:0016020">
    <property type="term" value="C:membrane"/>
    <property type="evidence" value="ECO:0007669"/>
    <property type="project" value="InterPro"/>
</dbReference>
<dbReference type="InterPro" id="IPR037185">
    <property type="entry name" value="EmrE-like"/>
</dbReference>
<feature type="transmembrane region" description="Helical" evidence="3">
    <location>
        <begin position="157"/>
        <end position="174"/>
    </location>
</feature>
<feature type="transmembrane region" description="Helical" evidence="3">
    <location>
        <begin position="6"/>
        <end position="24"/>
    </location>
</feature>
<feature type="transmembrane region" description="Helical" evidence="3">
    <location>
        <begin position="276"/>
        <end position="296"/>
    </location>
</feature>
<evidence type="ECO:0000259" key="4">
    <source>
        <dbReference type="Pfam" id="PF00892"/>
    </source>
</evidence>
<name>A0A2P8HXG4_9BACI</name>
<evidence type="ECO:0000313" key="5">
    <source>
        <dbReference type="EMBL" id="PSL50921.1"/>
    </source>
</evidence>
<feature type="transmembrane region" description="Helical" evidence="3">
    <location>
        <begin position="249"/>
        <end position="269"/>
    </location>
</feature>
<evidence type="ECO:0000313" key="6">
    <source>
        <dbReference type="Proteomes" id="UP000242310"/>
    </source>
</evidence>
<evidence type="ECO:0000256" key="2">
    <source>
        <dbReference type="ARBA" id="ARBA00007362"/>
    </source>
</evidence>
<keyword evidence="3" id="KW-0472">Membrane</keyword>
<feature type="transmembrane region" description="Helical" evidence="3">
    <location>
        <begin position="120"/>
        <end position="141"/>
    </location>
</feature>
<proteinExistence type="inferred from homology"/>
<dbReference type="Proteomes" id="UP000242310">
    <property type="component" value="Unassembled WGS sequence"/>
</dbReference>
<keyword evidence="3" id="KW-1133">Transmembrane helix</keyword>
<dbReference type="Pfam" id="PF00892">
    <property type="entry name" value="EamA"/>
    <property type="match status" value="2"/>
</dbReference>
<reference evidence="5 6" key="1">
    <citation type="submission" date="2018-03" db="EMBL/GenBank/DDBJ databases">
        <title>Genomic Encyclopedia of Type Strains, Phase III (KMG-III): the genomes of soil and plant-associated and newly described type strains.</title>
        <authorList>
            <person name="Whitman W."/>
        </authorList>
    </citation>
    <scope>NUCLEOTIDE SEQUENCE [LARGE SCALE GENOMIC DNA]</scope>
    <source>
        <strain evidence="5 6">CGMCC 1.07653</strain>
    </source>
</reference>
<dbReference type="RefSeq" id="WP_106587639.1">
    <property type="nucleotide sequence ID" value="NZ_PYAV01000002.1"/>
</dbReference>
<sequence length="298" mass="32465">MGILLALGTAAGFAFSNIFIRLGMRKSPEDNGVFMTLIINILMMVTALLTYRLLFTAVEVTLVGVGWFVLAGFFTTFIGRVTLFRSFRDIGPTRGTAIKNSAPMFTIFFAVLLFQEELELLPMTGALLVMAGLLIQGWFMVRNATTAEGNGAAERRGYVIALVSAAAFGFGQTMRSPGMEVMPDPFLGALISAFVALSAFLILEARHTSVTKQLKFQMKNKNPFYMLAGLGTGTAMICFFAALQFTPVSYVSVVAALEPLLTIILARLILKETEPIYRYTIISALTVTAGIMWLVLST</sequence>
<evidence type="ECO:0000256" key="1">
    <source>
        <dbReference type="ARBA" id="ARBA00004127"/>
    </source>
</evidence>
<evidence type="ECO:0000256" key="3">
    <source>
        <dbReference type="SAM" id="Phobius"/>
    </source>
</evidence>
<comment type="subcellular location">
    <subcellularLocation>
        <location evidence="1">Endomembrane system</location>
        <topology evidence="1">Multi-pass membrane protein</topology>
    </subcellularLocation>
</comment>
<dbReference type="EMBL" id="PYAV01000002">
    <property type="protein sequence ID" value="PSL50921.1"/>
    <property type="molecule type" value="Genomic_DNA"/>
</dbReference>
<organism evidence="5 6">
    <name type="scientific">Salsuginibacillus halophilus</name>
    <dbReference type="NCBI Taxonomy" id="517424"/>
    <lineage>
        <taxon>Bacteria</taxon>
        <taxon>Bacillati</taxon>
        <taxon>Bacillota</taxon>
        <taxon>Bacilli</taxon>
        <taxon>Bacillales</taxon>
        <taxon>Bacillaceae</taxon>
        <taxon>Salsuginibacillus</taxon>
    </lineage>
</organism>
<feature type="transmembrane region" description="Helical" evidence="3">
    <location>
        <begin position="224"/>
        <end position="243"/>
    </location>
</feature>
<protein>
    <submittedName>
        <fullName evidence="5">Putative membrane protein</fullName>
    </submittedName>
</protein>
<feature type="domain" description="EamA" evidence="4">
    <location>
        <begin position="1"/>
        <end position="135"/>
    </location>
</feature>
<dbReference type="Gene3D" id="1.10.3730.20">
    <property type="match status" value="1"/>
</dbReference>
<feature type="transmembrane region" description="Helical" evidence="3">
    <location>
        <begin position="33"/>
        <end position="54"/>
    </location>
</feature>
<comment type="similarity">
    <text evidence="2">Belongs to the EamA transporter family.</text>
</comment>
<comment type="caution">
    <text evidence="5">The sequence shown here is derived from an EMBL/GenBank/DDBJ whole genome shotgun (WGS) entry which is preliminary data.</text>
</comment>
<dbReference type="InterPro" id="IPR000620">
    <property type="entry name" value="EamA_dom"/>
</dbReference>
<feature type="transmembrane region" description="Helical" evidence="3">
    <location>
        <begin position="186"/>
        <end position="203"/>
    </location>
</feature>
<dbReference type="AlphaFoldDB" id="A0A2P8HXG4"/>
<accession>A0A2P8HXG4</accession>
<dbReference type="SUPFAM" id="SSF103481">
    <property type="entry name" value="Multidrug resistance efflux transporter EmrE"/>
    <property type="match status" value="2"/>
</dbReference>
<feature type="domain" description="EamA" evidence="4">
    <location>
        <begin position="156"/>
        <end position="295"/>
    </location>
</feature>
<gene>
    <name evidence="5" type="ORF">B0H94_102198</name>
</gene>
<keyword evidence="6" id="KW-1185">Reference proteome</keyword>
<feature type="transmembrane region" description="Helical" evidence="3">
    <location>
        <begin position="60"/>
        <end position="84"/>
    </location>
</feature>
<dbReference type="PANTHER" id="PTHR22911">
    <property type="entry name" value="ACYL-MALONYL CONDENSING ENZYME-RELATED"/>
    <property type="match status" value="1"/>
</dbReference>
<dbReference type="OrthoDB" id="7849325at2"/>